<dbReference type="SUPFAM" id="SSF54427">
    <property type="entry name" value="NTF2-like"/>
    <property type="match status" value="1"/>
</dbReference>
<dbReference type="InterPro" id="IPR032710">
    <property type="entry name" value="NTF2-like_dom_sf"/>
</dbReference>
<gene>
    <name evidence="2" type="ORF">EG328_007876</name>
</gene>
<organism evidence="2 3">
    <name type="scientific">Venturia inaequalis</name>
    <name type="common">Apple scab fungus</name>
    <dbReference type="NCBI Taxonomy" id="5025"/>
    <lineage>
        <taxon>Eukaryota</taxon>
        <taxon>Fungi</taxon>
        <taxon>Dikarya</taxon>
        <taxon>Ascomycota</taxon>
        <taxon>Pezizomycotina</taxon>
        <taxon>Dothideomycetes</taxon>
        <taxon>Pleosporomycetidae</taxon>
        <taxon>Venturiales</taxon>
        <taxon>Venturiaceae</taxon>
        <taxon>Venturia</taxon>
    </lineage>
</organism>
<feature type="compositionally biased region" description="Basic and acidic residues" evidence="1">
    <location>
        <begin position="550"/>
        <end position="562"/>
    </location>
</feature>
<dbReference type="EMBL" id="WNWS01000043">
    <property type="protein sequence ID" value="KAE9985105.1"/>
    <property type="molecule type" value="Genomic_DNA"/>
</dbReference>
<feature type="compositionally biased region" description="Polar residues" evidence="1">
    <location>
        <begin position="363"/>
        <end position="372"/>
    </location>
</feature>
<feature type="compositionally biased region" description="Basic and acidic residues" evidence="1">
    <location>
        <begin position="203"/>
        <end position="212"/>
    </location>
</feature>
<feature type="compositionally biased region" description="Gly residues" evidence="1">
    <location>
        <begin position="509"/>
        <end position="520"/>
    </location>
</feature>
<dbReference type="AlphaFoldDB" id="A0A8H3Z425"/>
<evidence type="ECO:0000256" key="1">
    <source>
        <dbReference type="SAM" id="MobiDB-lite"/>
    </source>
</evidence>
<dbReference type="Proteomes" id="UP000447873">
    <property type="component" value="Unassembled WGS sequence"/>
</dbReference>
<feature type="compositionally biased region" description="Basic and acidic residues" evidence="1">
    <location>
        <begin position="443"/>
        <end position="454"/>
    </location>
</feature>
<evidence type="ECO:0000313" key="2">
    <source>
        <dbReference type="EMBL" id="KAE9985105.1"/>
    </source>
</evidence>
<feature type="region of interest" description="Disordered" evidence="1">
    <location>
        <begin position="384"/>
        <end position="403"/>
    </location>
</feature>
<name>A0A8H3Z425_VENIN</name>
<feature type="compositionally biased region" description="Polar residues" evidence="1">
    <location>
        <begin position="177"/>
        <end position="193"/>
    </location>
</feature>
<protein>
    <recommendedName>
        <fullName evidence="4">Ntf2-like protein</fullName>
    </recommendedName>
</protein>
<feature type="compositionally biased region" description="Polar residues" evidence="1">
    <location>
        <begin position="484"/>
        <end position="495"/>
    </location>
</feature>
<reference evidence="2 3" key="1">
    <citation type="submission" date="2018-12" db="EMBL/GenBank/DDBJ databases">
        <title>Venturia inaequalis Genome Resource.</title>
        <authorList>
            <person name="Lichtner F.J."/>
        </authorList>
    </citation>
    <scope>NUCLEOTIDE SEQUENCE [LARGE SCALE GENOMIC DNA]</scope>
    <source>
        <strain evidence="2 3">120213</strain>
    </source>
</reference>
<feature type="compositionally biased region" description="Low complexity" evidence="1">
    <location>
        <begin position="165"/>
        <end position="176"/>
    </location>
</feature>
<proteinExistence type="predicted"/>
<feature type="compositionally biased region" description="Polar residues" evidence="1">
    <location>
        <begin position="241"/>
        <end position="252"/>
    </location>
</feature>
<evidence type="ECO:0000313" key="3">
    <source>
        <dbReference type="Proteomes" id="UP000447873"/>
    </source>
</evidence>
<feature type="region of interest" description="Disordered" evidence="1">
    <location>
        <begin position="438"/>
        <end position="562"/>
    </location>
</feature>
<accession>A0A8H3Z425</accession>
<sequence>MTSLKAKYEAFLASPSTGALTDNASINYIPTLVTINEPTSILKHLATQRKLLTKKSERVLSTIASNDGLCVDVDTTIEFIAGGGAFLPGLDDNFLSDKVVHFPVIHIVQFDADLKIRQIRLYWDQGSLLKQVEVIGARAKNWPIRDGTDQARLIANSATDEQQQSTAISRRSTASSLEQSRSRGSTTSATNDPHASLSLFAPREPDTFERHTGPTIAPRSSAKPQSRDLAEILAGDDGPSTPGSAARNQSPRKINGGAPKSGAGSHYGPIRLFDENDNEVDQTTPDKKTNPKKYKHFEFGQGEEAGPQGKQHYNVKHQSQWAFADFATPEKPTLKVRPNDMRTMAWEEDVSKTKPPPKAKDSFLTQQQQVEKSPTFRPVVHAVRPDAEPHFQFNDQNTPAADKTKYRAHAGGMGLYKDHVVGSDDEETVKKPLATITNVNQQGRDKDFSNHYEFTDVSPSTANATKNTKPDENQAKVLKGMASSWDTYDESPSASSKKENVPINAGRGIKTGGDGMGGSKGTARRWGFGDDSDPEPEEVNPRQKKNISQSRKEEEQKSFWDF</sequence>
<feature type="region of interest" description="Disordered" evidence="1">
    <location>
        <begin position="347"/>
        <end position="376"/>
    </location>
</feature>
<evidence type="ECO:0008006" key="4">
    <source>
        <dbReference type="Google" id="ProtNLM"/>
    </source>
</evidence>
<feature type="region of interest" description="Disordered" evidence="1">
    <location>
        <begin position="157"/>
        <end position="294"/>
    </location>
</feature>
<comment type="caution">
    <text evidence="2">The sequence shown here is derived from an EMBL/GenBank/DDBJ whole genome shotgun (WGS) entry which is preliminary data.</text>
</comment>
<feature type="compositionally biased region" description="Polar residues" evidence="1">
    <location>
        <begin position="457"/>
        <end position="467"/>
    </location>
</feature>